<accession>A0A4Q7NKT4</accession>
<proteinExistence type="predicted"/>
<dbReference type="RefSeq" id="WP_130356755.1">
    <property type="nucleotide sequence ID" value="NZ_SGXC01000001.1"/>
</dbReference>
<dbReference type="Gene3D" id="3.40.190.10">
    <property type="entry name" value="Periplasmic binding protein-like II"/>
    <property type="match status" value="1"/>
</dbReference>
<gene>
    <name evidence="1" type="ORF">EV675_1581</name>
</gene>
<evidence type="ECO:0000313" key="2">
    <source>
        <dbReference type="Proteomes" id="UP000292445"/>
    </source>
</evidence>
<dbReference type="Proteomes" id="UP000292445">
    <property type="component" value="Unassembled WGS sequence"/>
</dbReference>
<name>A0A4Q7NKT4_9BURK</name>
<sequence length="330" mass="37470">MNKLNISLSVGNYDRTQALFDGRVAIEGCNVRAVPLEPEEAFHRAFRYEEFDVTEISMSSHMMTTARGDNKYVAVPAFLSRVFRQSGIYVRTDRSIQRPQDLKGKTIGVPEYQITANVWIRGILEDEYGVKPADIKWRRGGVEEPGRGERAPIELDPSIDLQQIPDDKTLSGMLESGEIDGYIGARAPSCFLRGAPNVGRLFGDYIDAEKDYFRRTRIFPIMHMVGIRKSLVEENPWLPVSVYKAFLKAKALAVKELDEICHLAVTLPWMVHHHNEAKALMGEDYWPYGLPANHHVIETFARYHHEQGLSRRRVAPEELFAASALDLSKI</sequence>
<comment type="caution">
    <text evidence="1">The sequence shown here is derived from an EMBL/GenBank/DDBJ whole genome shotgun (WGS) entry which is preliminary data.</text>
</comment>
<protein>
    <submittedName>
        <fullName evidence="1">4,5-dihydroxyphthalate decarboxylase</fullName>
    </submittedName>
</protein>
<dbReference type="SUPFAM" id="SSF53850">
    <property type="entry name" value="Periplasmic binding protein-like II"/>
    <property type="match status" value="1"/>
</dbReference>
<dbReference type="AlphaFoldDB" id="A0A4Q7NKT4"/>
<dbReference type="OrthoDB" id="8689594at2"/>
<reference evidence="1 2" key="1">
    <citation type="submission" date="2019-02" db="EMBL/GenBank/DDBJ databases">
        <title>Genomic Encyclopedia of Type Strains, Phase IV (KMG-IV): sequencing the most valuable type-strain genomes for metagenomic binning, comparative biology and taxonomic classification.</title>
        <authorList>
            <person name="Goeker M."/>
        </authorList>
    </citation>
    <scope>NUCLEOTIDE SEQUENCE [LARGE SCALE GENOMIC DNA]</scope>
    <source>
        <strain evidence="1 2">K24</strain>
    </source>
</reference>
<keyword evidence="2" id="KW-1185">Reference proteome</keyword>
<dbReference type="EMBL" id="SGXC01000001">
    <property type="protein sequence ID" value="RZS85552.1"/>
    <property type="molecule type" value="Genomic_DNA"/>
</dbReference>
<evidence type="ECO:0000313" key="1">
    <source>
        <dbReference type="EMBL" id="RZS85552.1"/>
    </source>
</evidence>
<organism evidence="1 2">
    <name type="scientific">Pigmentiphaga kullae</name>
    <dbReference type="NCBI Taxonomy" id="151784"/>
    <lineage>
        <taxon>Bacteria</taxon>
        <taxon>Pseudomonadati</taxon>
        <taxon>Pseudomonadota</taxon>
        <taxon>Betaproteobacteria</taxon>
        <taxon>Burkholderiales</taxon>
        <taxon>Alcaligenaceae</taxon>
        <taxon>Pigmentiphaga</taxon>
    </lineage>
</organism>
<dbReference type="Pfam" id="PF12974">
    <property type="entry name" value="Phosphonate-bd"/>
    <property type="match status" value="1"/>
</dbReference>